<name>A0ABU3PG80_9BURK</name>
<evidence type="ECO:0000313" key="2">
    <source>
        <dbReference type="Proteomes" id="UP001246372"/>
    </source>
</evidence>
<reference evidence="1" key="1">
    <citation type="submission" date="2023-09" db="EMBL/GenBank/DDBJ databases">
        <title>Paucibacter sp. APW11 Genome sequencing and assembly.</title>
        <authorList>
            <person name="Kim I."/>
        </authorList>
    </citation>
    <scope>NUCLEOTIDE SEQUENCE</scope>
    <source>
        <strain evidence="1">APW11</strain>
    </source>
</reference>
<organism evidence="1 2">
    <name type="scientific">Roseateles aquae</name>
    <dbReference type="NCBI Taxonomy" id="3077235"/>
    <lineage>
        <taxon>Bacteria</taxon>
        <taxon>Pseudomonadati</taxon>
        <taxon>Pseudomonadota</taxon>
        <taxon>Betaproteobacteria</taxon>
        <taxon>Burkholderiales</taxon>
        <taxon>Sphaerotilaceae</taxon>
        <taxon>Roseateles</taxon>
    </lineage>
</organism>
<gene>
    <name evidence="1" type="ORF">RQP53_16840</name>
</gene>
<dbReference type="RefSeq" id="WP_315651832.1">
    <property type="nucleotide sequence ID" value="NZ_JAVXZY010000007.1"/>
</dbReference>
<comment type="caution">
    <text evidence="1">The sequence shown here is derived from an EMBL/GenBank/DDBJ whole genome shotgun (WGS) entry which is preliminary data.</text>
</comment>
<proteinExistence type="predicted"/>
<accession>A0ABU3PG80</accession>
<evidence type="ECO:0000313" key="1">
    <source>
        <dbReference type="EMBL" id="MDT9000946.1"/>
    </source>
</evidence>
<keyword evidence="2" id="KW-1185">Reference proteome</keyword>
<sequence length="183" mass="19351">MSETCSALTLRAQLARQLLDEAPLEARSLSWAQLAGAPDWLALDSAALQQLMLRCGSVLAAPALRLWIAGPARERARAVLGVAWWRQLRAQPDWPSLQTGPGTGLPAALDGWPGEVAPEALAQQFREAGAAVLLASLPHGALRHAAARRLGPVAAWVMPQPTAGAVLQATLQLQQRLGEEDGA</sequence>
<dbReference type="Proteomes" id="UP001246372">
    <property type="component" value="Unassembled WGS sequence"/>
</dbReference>
<protein>
    <submittedName>
        <fullName evidence="1">Uncharacterized protein</fullName>
    </submittedName>
</protein>
<dbReference type="EMBL" id="JAVXZY010000007">
    <property type="protein sequence ID" value="MDT9000946.1"/>
    <property type="molecule type" value="Genomic_DNA"/>
</dbReference>